<dbReference type="PANTHER" id="PTHR31684">
    <property type="entry name" value="COILED-COIL DOMAIN-CONTAINING PROTEIN 43"/>
    <property type="match status" value="1"/>
</dbReference>
<feature type="non-terminal residue" evidence="5">
    <location>
        <position position="1"/>
    </location>
</feature>
<dbReference type="Pfam" id="PF26091">
    <property type="entry name" value="PWI_CCDC43"/>
    <property type="match status" value="1"/>
</dbReference>
<evidence type="ECO:0000313" key="6">
    <source>
        <dbReference type="Proteomes" id="UP000252139"/>
    </source>
</evidence>
<feature type="compositionally biased region" description="Basic and acidic residues" evidence="3">
    <location>
        <begin position="177"/>
        <end position="189"/>
    </location>
</feature>
<reference evidence="5 6" key="1">
    <citation type="journal article" date="2018" name="G3 (Bethesda)">
        <title>Phylogenetic and Phylogenomic Definition of Rhizopus Species.</title>
        <authorList>
            <person name="Gryganskyi A.P."/>
            <person name="Golan J."/>
            <person name="Dolatabadi S."/>
            <person name="Mondo S."/>
            <person name="Robb S."/>
            <person name="Idnurm A."/>
            <person name="Muszewska A."/>
            <person name="Steczkiewicz K."/>
            <person name="Masonjones S."/>
            <person name="Liao H.L."/>
            <person name="Gajdeczka M.T."/>
            <person name="Anike F."/>
            <person name="Vuek A."/>
            <person name="Anishchenko I.M."/>
            <person name="Voigt K."/>
            <person name="de Hoog G.S."/>
            <person name="Smith M.E."/>
            <person name="Heitman J."/>
            <person name="Vilgalys R."/>
            <person name="Stajich J.E."/>
        </authorList>
    </citation>
    <scope>NUCLEOTIDE SEQUENCE [LARGE SCALE GENOMIC DNA]</scope>
    <source>
        <strain evidence="5 6">CBS 357.93</strain>
    </source>
</reference>
<comment type="caution">
    <text evidence="5">The sequence shown here is derived from an EMBL/GenBank/DDBJ whole genome shotgun (WGS) entry which is preliminary data.</text>
</comment>
<feature type="domain" description="CCDC43 PWI-like" evidence="4">
    <location>
        <begin position="80"/>
        <end position="130"/>
    </location>
</feature>
<keyword evidence="6" id="KW-1185">Reference proteome</keyword>
<feature type="compositionally biased region" description="Basic and acidic residues" evidence="3">
    <location>
        <begin position="201"/>
        <end position="216"/>
    </location>
</feature>
<evidence type="ECO:0000256" key="1">
    <source>
        <dbReference type="ARBA" id="ARBA00005305"/>
    </source>
</evidence>
<organism evidence="5 6">
    <name type="scientific">Rhizopus azygosporus</name>
    <name type="common">Rhizopus microsporus var. azygosporus</name>
    <dbReference type="NCBI Taxonomy" id="86630"/>
    <lineage>
        <taxon>Eukaryota</taxon>
        <taxon>Fungi</taxon>
        <taxon>Fungi incertae sedis</taxon>
        <taxon>Mucoromycota</taxon>
        <taxon>Mucoromycotina</taxon>
        <taxon>Mucoromycetes</taxon>
        <taxon>Mucorales</taxon>
        <taxon>Mucorineae</taxon>
        <taxon>Rhizopodaceae</taxon>
        <taxon>Rhizopus</taxon>
    </lineage>
</organism>
<dbReference type="InterPro" id="IPR037666">
    <property type="entry name" value="CCDC43"/>
</dbReference>
<evidence type="ECO:0000313" key="5">
    <source>
        <dbReference type="EMBL" id="RCH86411.1"/>
    </source>
</evidence>
<feature type="region of interest" description="Disordered" evidence="3">
    <location>
        <begin position="135"/>
        <end position="295"/>
    </location>
</feature>
<feature type="compositionally biased region" description="Basic and acidic residues" evidence="3">
    <location>
        <begin position="240"/>
        <end position="295"/>
    </location>
</feature>
<gene>
    <name evidence="5" type="ORF">CU097_001222</name>
</gene>
<protein>
    <recommendedName>
        <fullName evidence="4">CCDC43 PWI-like domain-containing protein</fullName>
    </recommendedName>
</protein>
<evidence type="ECO:0000259" key="4">
    <source>
        <dbReference type="Pfam" id="PF26091"/>
    </source>
</evidence>
<dbReference type="PANTHER" id="PTHR31684:SF2">
    <property type="entry name" value="COILED-COIL DOMAIN-CONTAINING PROTEIN 43"/>
    <property type="match status" value="1"/>
</dbReference>
<dbReference type="EMBL" id="PJQL01001872">
    <property type="protein sequence ID" value="RCH86411.1"/>
    <property type="molecule type" value="Genomic_DNA"/>
</dbReference>
<sequence>PQKLKFKTYINKQKGTQEIVKRLFDNSKKYGTLSTVGAKNQNPNKSKHVPLSPTDLPSSSQRKRIIAFGNGSFCSSVKDDDISEYIAGIIQDDSMEDDEKREVITGFLAEATEKSTENLIDTLLDEWKNLIKKREKEEEEKRSKLLEEAKVREEERRRKVEQEKQERETQRTLQKQLTKEEKEARELLMREYGYISEEEGEKDKEKKKEDGDNQQKERRKGKGSHHQNSSIIDPLLVENRNAEMIKEKERIRREQMKQAHEKERERNRQNLEKQKKEKTLDKEKKKTQKGERRRM</sequence>
<evidence type="ECO:0000256" key="3">
    <source>
        <dbReference type="SAM" id="MobiDB-lite"/>
    </source>
</evidence>
<evidence type="ECO:0000256" key="2">
    <source>
        <dbReference type="ARBA" id="ARBA00023054"/>
    </source>
</evidence>
<accession>A0A367J9J1</accession>
<keyword evidence="2" id="KW-0175">Coiled coil</keyword>
<name>A0A367J9J1_RHIAZ</name>
<feature type="region of interest" description="Disordered" evidence="3">
    <location>
        <begin position="34"/>
        <end position="59"/>
    </location>
</feature>
<dbReference type="Proteomes" id="UP000252139">
    <property type="component" value="Unassembled WGS sequence"/>
</dbReference>
<proteinExistence type="inferred from homology"/>
<dbReference type="InterPro" id="IPR058771">
    <property type="entry name" value="PWI_CCDC43"/>
</dbReference>
<dbReference type="OrthoDB" id="18679at2759"/>
<comment type="similarity">
    <text evidence="1">Belongs to the CCDC43 family.</text>
</comment>
<feature type="compositionally biased region" description="Polar residues" evidence="3">
    <location>
        <begin position="34"/>
        <end position="44"/>
    </location>
</feature>
<dbReference type="AlphaFoldDB" id="A0A367J9J1"/>
<feature type="compositionally biased region" description="Basic and acidic residues" evidence="3">
    <location>
        <begin position="135"/>
        <end position="170"/>
    </location>
</feature>